<dbReference type="SUPFAM" id="SSF48371">
    <property type="entry name" value="ARM repeat"/>
    <property type="match status" value="1"/>
</dbReference>
<dbReference type="Pfam" id="PF13646">
    <property type="entry name" value="HEAT_2"/>
    <property type="match status" value="1"/>
</dbReference>
<keyword evidence="1" id="KW-0812">Transmembrane</keyword>
<feature type="transmembrane region" description="Helical" evidence="1">
    <location>
        <begin position="12"/>
        <end position="33"/>
    </location>
</feature>
<dbReference type="Gene3D" id="1.25.10.10">
    <property type="entry name" value="Leucine-rich Repeat Variant"/>
    <property type="match status" value="1"/>
</dbReference>
<organism evidence="2 3">
    <name type="scientific">Eiseniibacteriota bacterium</name>
    <dbReference type="NCBI Taxonomy" id="2212470"/>
    <lineage>
        <taxon>Bacteria</taxon>
        <taxon>Candidatus Eiseniibacteriota</taxon>
    </lineage>
</organism>
<reference evidence="2 3" key="1">
    <citation type="submission" date="2020-04" db="EMBL/GenBank/DDBJ databases">
        <title>Metagenomic profiling of ammonia- and methane-oxidizing microorganisms in a Dutch drinking water treatment plant.</title>
        <authorList>
            <person name="Poghosyan L."/>
            <person name="Leucker S."/>
        </authorList>
    </citation>
    <scope>NUCLEOTIDE SEQUENCE [LARGE SCALE GENOMIC DNA]</scope>
    <source>
        <strain evidence="2">S-RSF-IL-03</strain>
    </source>
</reference>
<evidence type="ECO:0000313" key="2">
    <source>
        <dbReference type="EMBL" id="NOT34220.1"/>
    </source>
</evidence>
<keyword evidence="1" id="KW-0472">Membrane</keyword>
<keyword evidence="1" id="KW-1133">Transmembrane helix</keyword>
<dbReference type="AlphaFoldDB" id="A0A849SS69"/>
<dbReference type="SMART" id="SM00567">
    <property type="entry name" value="EZ_HEAT"/>
    <property type="match status" value="4"/>
</dbReference>
<dbReference type="InterPro" id="IPR011989">
    <property type="entry name" value="ARM-like"/>
</dbReference>
<dbReference type="EMBL" id="JABFRW010000101">
    <property type="protein sequence ID" value="NOT34220.1"/>
    <property type="molecule type" value="Genomic_DNA"/>
</dbReference>
<name>A0A849SS69_UNCEI</name>
<protein>
    <recommendedName>
        <fullName evidence="4">HEAT repeat domain-containing protein</fullName>
    </recommendedName>
</protein>
<proteinExistence type="predicted"/>
<evidence type="ECO:0008006" key="4">
    <source>
        <dbReference type="Google" id="ProtNLM"/>
    </source>
</evidence>
<evidence type="ECO:0000256" key="1">
    <source>
        <dbReference type="SAM" id="Phobius"/>
    </source>
</evidence>
<sequence length="359" mass="39843">MATVDPPIPGLSLPPLLALAVVLVVMAVGFYLVRAMQRRSVGRTRGRAHELRRALSAHLAGRLDAARLRSLAASATEDEFWAALEHLSMNWQRGDRSRLSRALRGEEFSADERRALRNDSPWRQVLAVRRLSLLRSRLTRRALRRALIRGPEVVTQACATTLAFDRDLAVLRWLLSHPQALARRTHRVRVELLRSFGRGAAPVLLAVLEEGMRDLRLELAVIDALGLLRSGRARVEIERRLRGREMELRVVAARALGRIGREESGGALLAALSDEAWQVRAQVAKALGAARVDHAVHALPARLSDPSWWVRRHSAYALARLGEPGRLALNTIVNNSSDGFARDIAREVLDGGFPLDRAS</sequence>
<dbReference type="Proteomes" id="UP000580839">
    <property type="component" value="Unassembled WGS sequence"/>
</dbReference>
<evidence type="ECO:0000313" key="3">
    <source>
        <dbReference type="Proteomes" id="UP000580839"/>
    </source>
</evidence>
<dbReference type="InterPro" id="IPR004155">
    <property type="entry name" value="PBS_lyase_HEAT"/>
</dbReference>
<dbReference type="InterPro" id="IPR016024">
    <property type="entry name" value="ARM-type_fold"/>
</dbReference>
<gene>
    <name evidence="2" type="ORF">HOP12_08640</name>
</gene>
<accession>A0A849SS69</accession>
<comment type="caution">
    <text evidence="2">The sequence shown here is derived from an EMBL/GenBank/DDBJ whole genome shotgun (WGS) entry which is preliminary data.</text>
</comment>